<dbReference type="AlphaFoldDB" id="A0A379AEE7"/>
<keyword evidence="2" id="KW-1185">Reference proteome</keyword>
<accession>A0A379AEE7</accession>
<name>A0A379AEE7_ENTAG</name>
<protein>
    <submittedName>
        <fullName evidence="1">Uncharacterized protein</fullName>
    </submittedName>
</protein>
<gene>
    <name evidence="1" type="ORF">NCTC9381_02166</name>
</gene>
<dbReference type="Proteomes" id="UP000254640">
    <property type="component" value="Unassembled WGS sequence"/>
</dbReference>
<dbReference type="EMBL" id="UGSO01000001">
    <property type="protein sequence ID" value="SUB16263.1"/>
    <property type="molecule type" value="Genomic_DNA"/>
</dbReference>
<organism evidence="1 2">
    <name type="scientific">Enterobacter agglomerans</name>
    <name type="common">Erwinia herbicola</name>
    <name type="synonym">Pantoea agglomerans</name>
    <dbReference type="NCBI Taxonomy" id="549"/>
    <lineage>
        <taxon>Bacteria</taxon>
        <taxon>Pseudomonadati</taxon>
        <taxon>Pseudomonadota</taxon>
        <taxon>Gammaproteobacteria</taxon>
        <taxon>Enterobacterales</taxon>
        <taxon>Erwiniaceae</taxon>
        <taxon>Pantoea</taxon>
        <taxon>Pantoea agglomerans group</taxon>
    </lineage>
</organism>
<reference evidence="1 2" key="1">
    <citation type="submission" date="2018-06" db="EMBL/GenBank/DDBJ databases">
        <authorList>
            <consortium name="Pathogen Informatics"/>
            <person name="Doyle S."/>
        </authorList>
    </citation>
    <scope>NUCLEOTIDE SEQUENCE [LARGE SCALE GENOMIC DNA]</scope>
    <source>
        <strain evidence="1 2">NCTC9381</strain>
    </source>
</reference>
<evidence type="ECO:0000313" key="1">
    <source>
        <dbReference type="EMBL" id="SUB16263.1"/>
    </source>
</evidence>
<proteinExistence type="predicted"/>
<evidence type="ECO:0000313" key="2">
    <source>
        <dbReference type="Proteomes" id="UP000254640"/>
    </source>
</evidence>
<sequence length="36" mass="3553">MESSLITSMGALVLGGGGSSTVLETVIGGNCVNRNQ</sequence>